<dbReference type="Gene3D" id="2.170.120.30">
    <property type="match status" value="1"/>
</dbReference>
<dbReference type="Proteomes" id="UP000216752">
    <property type="component" value="Chromosome"/>
</dbReference>
<dbReference type="CDD" id="cd20206">
    <property type="entry name" value="YbbR"/>
    <property type="match status" value="1"/>
</dbReference>
<keyword evidence="1" id="KW-1133">Transmembrane helix</keyword>
<keyword evidence="1" id="KW-0472">Membrane</keyword>
<dbReference type="EMBL" id="CP155573">
    <property type="protein sequence ID" value="XFO64377.1"/>
    <property type="molecule type" value="Genomic_DNA"/>
</dbReference>
<organism evidence="2 3">
    <name type="scientific">Sporomusa silvacetica DSM 10669</name>
    <dbReference type="NCBI Taxonomy" id="1123289"/>
    <lineage>
        <taxon>Bacteria</taxon>
        <taxon>Bacillati</taxon>
        <taxon>Bacillota</taxon>
        <taxon>Negativicutes</taxon>
        <taxon>Selenomonadales</taxon>
        <taxon>Sporomusaceae</taxon>
        <taxon>Sporomusa</taxon>
    </lineage>
</organism>
<dbReference type="RefSeq" id="WP_094607386.1">
    <property type="nucleotide sequence ID" value="NZ_CP155573.1"/>
</dbReference>
<keyword evidence="1" id="KW-0812">Transmembrane</keyword>
<dbReference type="Gene3D" id="2.170.120.40">
    <property type="entry name" value="YbbR-like domain"/>
    <property type="match status" value="2"/>
</dbReference>
<dbReference type="InterPro" id="IPR012505">
    <property type="entry name" value="YbbR"/>
</dbReference>
<dbReference type="PANTHER" id="PTHR37804:SF1">
    <property type="entry name" value="CDAA REGULATORY PROTEIN CDAR"/>
    <property type="match status" value="1"/>
</dbReference>
<dbReference type="Pfam" id="PF07949">
    <property type="entry name" value="YbbR"/>
    <property type="match status" value="3"/>
</dbReference>
<gene>
    <name evidence="2" type="primary">cdaR_1</name>
    <name evidence="2" type="ORF">SPSIL_004790</name>
</gene>
<evidence type="ECO:0000313" key="2">
    <source>
        <dbReference type="EMBL" id="XFO64377.1"/>
    </source>
</evidence>
<evidence type="ECO:0000313" key="3">
    <source>
        <dbReference type="Proteomes" id="UP000216752"/>
    </source>
</evidence>
<dbReference type="InterPro" id="IPR053154">
    <property type="entry name" value="c-di-AMP_regulator"/>
</dbReference>
<keyword evidence="3" id="KW-1185">Reference proteome</keyword>
<reference evidence="2" key="1">
    <citation type="submission" date="2024-05" db="EMBL/GenBank/DDBJ databases">
        <title>Isolation and characterization of Sporomusa carbonis sp. nov., a carboxydotrophic hydrogenogen in the genus of Sporomusa isolated from a charcoal burning pile.</title>
        <authorList>
            <person name="Boeer T."/>
            <person name="Rosenbaum F."/>
            <person name="Eysell L."/>
            <person name="Mueller V."/>
            <person name="Daniel R."/>
            <person name="Poehlein A."/>
        </authorList>
    </citation>
    <scope>NUCLEOTIDE SEQUENCE [LARGE SCALE GENOMIC DNA]</scope>
    <source>
        <strain evidence="2">DSM 10669</strain>
    </source>
</reference>
<name>A0ABZ3IFV0_9FIRM</name>
<protein>
    <submittedName>
        <fullName evidence="2">CdaA regulatory protein CdaR</fullName>
    </submittedName>
</protein>
<proteinExistence type="predicted"/>
<dbReference type="PANTHER" id="PTHR37804">
    <property type="entry name" value="CDAA REGULATORY PROTEIN CDAR"/>
    <property type="match status" value="1"/>
</dbReference>
<accession>A0ABZ3IFV0</accession>
<sequence>MIDNYFKKPGETKNIVPKILAIIMAIILWMYVMNEQNPPFESSFIIPLEVRNVAADYVLLDAPETVKVKIRGPRNMVAGVRTKDLKAFVDAKGLSEGSHSITVNVVIPSSLELVEISPDKVQLRLDPVISRQLSIEVRLTGTPAPGMVIGKAVPAHEQVTIEGPKNIVSTVGKVVAIVDLSGKNNDITADAVLTPINRADKEVEGLTIYPERVKITVNLTAAAKKKILDIKPVTQGELPPGLVIKSVVTEPNKVEITETAPNKGIDKLDAIYTESINLTDINKDTDKEAKLQLPEGMTGTTRAVIVKIKVGPR</sequence>
<feature type="transmembrane region" description="Helical" evidence="1">
    <location>
        <begin position="15"/>
        <end position="33"/>
    </location>
</feature>
<evidence type="ECO:0000256" key="1">
    <source>
        <dbReference type="SAM" id="Phobius"/>
    </source>
</evidence>